<evidence type="ECO:0000313" key="2">
    <source>
        <dbReference type="Proteomes" id="UP001604277"/>
    </source>
</evidence>
<sequence>MAETKNSFFFVKNSKYISNGSPVQCCEEGVLLDIKLSGHFLAVATADLSNGNEHEAHRLPGVDELQGAVVGSSRFGLVTVMYWKNLKLMVPFVPENAGNCTALTVIFGGLD</sequence>
<dbReference type="Proteomes" id="UP001604277">
    <property type="component" value="Unassembled WGS sequence"/>
</dbReference>
<dbReference type="AlphaFoldDB" id="A0ABD1V123"/>
<protein>
    <submittedName>
        <fullName evidence="1">Uncharacterized protein</fullName>
    </submittedName>
</protein>
<name>A0ABD1V123_9LAMI</name>
<comment type="caution">
    <text evidence="1">The sequence shown here is derived from an EMBL/GenBank/DDBJ whole genome shotgun (WGS) entry which is preliminary data.</text>
</comment>
<reference evidence="2" key="1">
    <citation type="submission" date="2024-07" db="EMBL/GenBank/DDBJ databases">
        <title>Two chromosome-level genome assemblies of Korean endemic species Abeliophyllum distichum and Forsythia ovata (Oleaceae).</title>
        <authorList>
            <person name="Jang H."/>
        </authorList>
    </citation>
    <scope>NUCLEOTIDE SEQUENCE [LARGE SCALE GENOMIC DNA]</scope>
</reference>
<evidence type="ECO:0000313" key="1">
    <source>
        <dbReference type="EMBL" id="KAL2531009.1"/>
    </source>
</evidence>
<gene>
    <name evidence="1" type="ORF">Fot_23610</name>
</gene>
<proteinExistence type="predicted"/>
<organism evidence="1 2">
    <name type="scientific">Forsythia ovata</name>
    <dbReference type="NCBI Taxonomy" id="205694"/>
    <lineage>
        <taxon>Eukaryota</taxon>
        <taxon>Viridiplantae</taxon>
        <taxon>Streptophyta</taxon>
        <taxon>Embryophyta</taxon>
        <taxon>Tracheophyta</taxon>
        <taxon>Spermatophyta</taxon>
        <taxon>Magnoliopsida</taxon>
        <taxon>eudicotyledons</taxon>
        <taxon>Gunneridae</taxon>
        <taxon>Pentapetalae</taxon>
        <taxon>asterids</taxon>
        <taxon>lamiids</taxon>
        <taxon>Lamiales</taxon>
        <taxon>Oleaceae</taxon>
        <taxon>Forsythieae</taxon>
        <taxon>Forsythia</taxon>
    </lineage>
</organism>
<keyword evidence="2" id="KW-1185">Reference proteome</keyword>
<accession>A0ABD1V123</accession>
<dbReference type="EMBL" id="JBFOLJ010000006">
    <property type="protein sequence ID" value="KAL2531009.1"/>
    <property type="molecule type" value="Genomic_DNA"/>
</dbReference>